<dbReference type="PROSITE" id="PS00177">
    <property type="entry name" value="TOPOISOMERASE_II"/>
    <property type="match status" value="1"/>
</dbReference>
<comment type="function">
    <text evidence="10">Topoisomerase IV is essential for chromosome segregation. It relaxes supercoiled DNA. Performs the decatenation events required during the replication of a circular DNA molecule.</text>
</comment>
<dbReference type="EMBL" id="PEOG01000006">
    <property type="protein sequence ID" value="PIM54981.1"/>
    <property type="molecule type" value="Genomic_DNA"/>
</dbReference>
<dbReference type="Gene3D" id="3.30.230.10">
    <property type="match status" value="1"/>
</dbReference>
<dbReference type="Gene3D" id="3.30.565.10">
    <property type="entry name" value="Histidine kinase-like ATPase, C-terminal domain"/>
    <property type="match status" value="1"/>
</dbReference>
<proteinExistence type="inferred from homology"/>
<dbReference type="OrthoDB" id="9802808at2"/>
<dbReference type="InterPro" id="IPR020568">
    <property type="entry name" value="Ribosomal_Su5_D2-typ_SF"/>
</dbReference>
<comment type="subunit">
    <text evidence="10">Heterotetramer composed of ParC and ParE.</text>
</comment>
<comment type="catalytic activity">
    <reaction evidence="1 10">
        <text>ATP-dependent breakage, passage and rejoining of double-stranded DNA.</text>
        <dbReference type="EC" id="5.6.2.2"/>
    </reaction>
</comment>
<dbReference type="GO" id="GO:0003677">
    <property type="term" value="F:DNA binding"/>
    <property type="evidence" value="ECO:0007669"/>
    <property type="project" value="UniProtKB-UniRule"/>
</dbReference>
<dbReference type="Gene3D" id="3.40.50.670">
    <property type="match status" value="1"/>
</dbReference>
<evidence type="ECO:0000259" key="11">
    <source>
        <dbReference type="PROSITE" id="PS50880"/>
    </source>
</evidence>
<feature type="domain" description="Toprim" evidence="11">
    <location>
        <begin position="435"/>
        <end position="552"/>
    </location>
</feature>
<dbReference type="SUPFAM" id="SSF54211">
    <property type="entry name" value="Ribosomal protein S5 domain 2-like"/>
    <property type="match status" value="1"/>
</dbReference>
<keyword evidence="6" id="KW-0460">Magnesium</keyword>
<sequence length="666" mass="72323">MATKAVNPPGSAPGSYGEGSIRVLKGLEPVKQRPGMYTRTDNPLHIIQEVIDNAADEALAGHGKRIAVIQHTDGSITIEDDGRGIPYGLHPEEGVPVVEIVFTRLHAGGKFDKGSGGAYSFSGGLHGVGVSVTNALAKRLQVTVYREGQVATLAFSGGDVVEPVATRKGDLKAGDRKTGTTVRVWPDARYFESADLPKGELVHLLRSKAVLMPGVTVTLTQEKTGETQTWTYKGGLRDYLMQSLPADPLIPLFEGEQFATASESENFAEGEGASWCVAFTEEGQVMRESYVNLIPTVAGGTHESGLKDGLFGAIKGFIEMHALAPKGVKLMAEDVFSRASFVLSAKVLDPQFQGQTKERLNSRDALRLVSAFVKPALELWLNQHVEHGKKLAELVIKQAQTRQRAAQKVEKRKSSGVAVLPGKLTDCESTDLLHNELFLVEGDSAGGSAKLGRDKETQAILPLRGKVLNAWEVERDRLFANNEIHDISVAIGVDPHGKNDEPDLSGLRYGKICILSDADVDGAHIQVLLLTLFFRHFPKLIATGHVYVARPPLFRVDAPARGKKPAAKLYALDEGEQIAILDKLRKEGAREGSWSISRFKGLGEMNAEQLWDTTLNPETRRLLQVQYGDLDFADTEGAINKLMGKGEAAARRELMELHGDAIEVDV</sequence>
<dbReference type="InterPro" id="IPR013506">
    <property type="entry name" value="Topo_IIA_bsu_dom2"/>
</dbReference>
<dbReference type="NCBIfam" id="TIGR01055">
    <property type="entry name" value="parE_Gneg"/>
    <property type="match status" value="1"/>
</dbReference>
<feature type="binding site" evidence="10">
    <location>
        <position position="80"/>
    </location>
    <ligand>
        <name>ATP</name>
        <dbReference type="ChEBI" id="CHEBI:30616"/>
    </ligand>
</feature>
<evidence type="ECO:0000313" key="12">
    <source>
        <dbReference type="EMBL" id="PIM54981.1"/>
    </source>
</evidence>
<dbReference type="GO" id="GO:0005694">
    <property type="term" value="C:chromosome"/>
    <property type="evidence" value="ECO:0007669"/>
    <property type="project" value="InterPro"/>
</dbReference>
<dbReference type="Proteomes" id="UP000231501">
    <property type="component" value="Unassembled WGS sequence"/>
</dbReference>
<dbReference type="GO" id="GO:0003918">
    <property type="term" value="F:DNA topoisomerase type II (double strand cut, ATP-hydrolyzing) activity"/>
    <property type="evidence" value="ECO:0007669"/>
    <property type="project" value="UniProtKB-UniRule"/>
</dbReference>
<dbReference type="Pfam" id="PF00986">
    <property type="entry name" value="DNA_gyraseB_C"/>
    <property type="match status" value="1"/>
</dbReference>
<dbReference type="Pfam" id="PF02518">
    <property type="entry name" value="HATPase_c"/>
    <property type="match status" value="1"/>
</dbReference>
<dbReference type="PRINTS" id="PR01098">
    <property type="entry name" value="TOPISMRASE4B"/>
</dbReference>
<dbReference type="Pfam" id="PF00204">
    <property type="entry name" value="DNA_gyraseB"/>
    <property type="match status" value="1"/>
</dbReference>
<dbReference type="GO" id="GO:0046872">
    <property type="term" value="F:metal ion binding"/>
    <property type="evidence" value="ECO:0007669"/>
    <property type="project" value="UniProtKB-KW"/>
</dbReference>
<comment type="similarity">
    <text evidence="10">Belongs to the type II topoisomerase family. ParE type 1 subfamily.</text>
</comment>
<feature type="binding site" evidence="10">
    <location>
        <position position="16"/>
    </location>
    <ligand>
        <name>ATP</name>
        <dbReference type="ChEBI" id="CHEBI:30616"/>
    </ligand>
</feature>
<evidence type="ECO:0000256" key="6">
    <source>
        <dbReference type="ARBA" id="ARBA00022842"/>
    </source>
</evidence>
<dbReference type="InterPro" id="IPR036890">
    <property type="entry name" value="HATPase_C_sf"/>
</dbReference>
<dbReference type="InterPro" id="IPR006171">
    <property type="entry name" value="TOPRIM_dom"/>
</dbReference>
<feature type="site" description="Interaction with DNA" evidence="10">
    <location>
        <position position="469"/>
    </location>
</feature>
<dbReference type="SUPFAM" id="SSF55874">
    <property type="entry name" value="ATPase domain of HSP90 chaperone/DNA topoisomerase II/histidine kinase"/>
    <property type="match status" value="1"/>
</dbReference>
<dbReference type="Pfam" id="PF01751">
    <property type="entry name" value="Toprim"/>
    <property type="match status" value="1"/>
</dbReference>
<evidence type="ECO:0000256" key="1">
    <source>
        <dbReference type="ARBA" id="ARBA00000185"/>
    </source>
</evidence>
<reference evidence="12 13" key="1">
    <citation type="submission" date="2017-11" db="EMBL/GenBank/DDBJ databases">
        <title>Draft genome sequence of Mitsuaria sp. HWN-4.</title>
        <authorList>
            <person name="Gundlapally S.R."/>
        </authorList>
    </citation>
    <scope>NUCLEOTIDE SEQUENCE [LARGE SCALE GENOMIC DNA]</scope>
    <source>
        <strain evidence="12 13">HWN-4</strain>
    </source>
</reference>
<dbReference type="CDD" id="cd16928">
    <property type="entry name" value="HATPase_GyrB-like"/>
    <property type="match status" value="1"/>
</dbReference>
<dbReference type="GO" id="GO:0006265">
    <property type="term" value="P:DNA topological change"/>
    <property type="evidence" value="ECO:0007669"/>
    <property type="project" value="UniProtKB-UniRule"/>
</dbReference>
<dbReference type="PANTHER" id="PTHR45866">
    <property type="entry name" value="DNA GYRASE/TOPOISOMERASE SUBUNIT B"/>
    <property type="match status" value="1"/>
</dbReference>
<dbReference type="InterPro" id="IPR003594">
    <property type="entry name" value="HATPase_dom"/>
</dbReference>
<dbReference type="SMART" id="SM00387">
    <property type="entry name" value="HATPase_c"/>
    <property type="match status" value="1"/>
</dbReference>
<organism evidence="12 13">
    <name type="scientific">Roseateles chitinivorans</name>
    <dbReference type="NCBI Taxonomy" id="2917965"/>
    <lineage>
        <taxon>Bacteria</taxon>
        <taxon>Pseudomonadati</taxon>
        <taxon>Pseudomonadota</taxon>
        <taxon>Betaproteobacteria</taxon>
        <taxon>Burkholderiales</taxon>
        <taxon>Sphaerotilaceae</taxon>
        <taxon>Roseateles</taxon>
    </lineage>
</organism>
<dbReference type="InterPro" id="IPR018522">
    <property type="entry name" value="TopoIIA_CS"/>
</dbReference>
<dbReference type="GO" id="GO:0007059">
    <property type="term" value="P:chromosome segregation"/>
    <property type="evidence" value="ECO:0007669"/>
    <property type="project" value="UniProtKB-UniRule"/>
</dbReference>
<name>A0A2G9CEX4_9BURK</name>
<dbReference type="AlphaFoldDB" id="A0A2G9CEX4"/>
<keyword evidence="4 10" id="KW-0547">Nucleotide-binding</keyword>
<feature type="binding site" evidence="10">
    <location>
        <position position="357"/>
    </location>
    <ligand>
        <name>ATP</name>
        <dbReference type="ChEBI" id="CHEBI:30616"/>
    </ligand>
</feature>
<evidence type="ECO:0000313" key="13">
    <source>
        <dbReference type="Proteomes" id="UP000231501"/>
    </source>
</evidence>
<dbReference type="SUPFAM" id="SSF56719">
    <property type="entry name" value="Type II DNA topoisomerase"/>
    <property type="match status" value="1"/>
</dbReference>
<evidence type="ECO:0000256" key="9">
    <source>
        <dbReference type="ARBA" id="ARBA00023235"/>
    </source>
</evidence>
<evidence type="ECO:0000256" key="4">
    <source>
        <dbReference type="ARBA" id="ARBA00022741"/>
    </source>
</evidence>
<evidence type="ECO:0000256" key="2">
    <source>
        <dbReference type="ARBA" id="ARBA00001946"/>
    </source>
</evidence>
<evidence type="ECO:0000256" key="10">
    <source>
        <dbReference type="HAMAP-Rule" id="MF_00938"/>
    </source>
</evidence>
<comment type="cofactor">
    <cofactor evidence="2">
        <name>Mg(2+)</name>
        <dbReference type="ChEBI" id="CHEBI:18420"/>
    </cofactor>
</comment>
<dbReference type="InterPro" id="IPR014721">
    <property type="entry name" value="Ribsml_uS5_D2-typ_fold_subgr"/>
</dbReference>
<dbReference type="PROSITE" id="PS50880">
    <property type="entry name" value="TOPRIM"/>
    <property type="match status" value="1"/>
</dbReference>
<protein>
    <recommendedName>
        <fullName evidence="10">DNA topoisomerase 4 subunit B</fullName>
        <ecNumber evidence="10">5.6.2.2</ecNumber>
    </recommendedName>
    <alternativeName>
        <fullName evidence="10">Topoisomerase IV subunit B</fullName>
    </alternativeName>
</protein>
<keyword evidence="7 10" id="KW-0799">Topoisomerase</keyword>
<feature type="binding site" evidence="10">
    <location>
        <position position="53"/>
    </location>
    <ligand>
        <name>ATP</name>
        <dbReference type="ChEBI" id="CHEBI:30616"/>
    </ligand>
</feature>
<feature type="site" description="Interaction with DNA" evidence="10">
    <location>
        <position position="651"/>
    </location>
</feature>
<dbReference type="PANTHER" id="PTHR45866:SF4">
    <property type="entry name" value="DNA TOPOISOMERASE 4 SUBUNIT B"/>
    <property type="match status" value="1"/>
</dbReference>
<dbReference type="InterPro" id="IPR001241">
    <property type="entry name" value="Topo_IIA"/>
</dbReference>
<dbReference type="SMART" id="SM00433">
    <property type="entry name" value="TOP2c"/>
    <property type="match status" value="1"/>
</dbReference>
<dbReference type="InterPro" id="IPR013759">
    <property type="entry name" value="Topo_IIA_B_C"/>
</dbReference>
<keyword evidence="13" id="KW-1185">Reference proteome</keyword>
<dbReference type="HAMAP" id="MF_00938">
    <property type="entry name" value="ParE_type1"/>
    <property type="match status" value="1"/>
</dbReference>
<evidence type="ECO:0000256" key="5">
    <source>
        <dbReference type="ARBA" id="ARBA00022840"/>
    </source>
</evidence>
<evidence type="ECO:0000256" key="8">
    <source>
        <dbReference type="ARBA" id="ARBA00023125"/>
    </source>
</evidence>
<dbReference type="InterPro" id="IPR002288">
    <property type="entry name" value="DNA_gyrase_B_C"/>
</dbReference>
<dbReference type="RefSeq" id="WP_099859780.1">
    <property type="nucleotide sequence ID" value="NZ_PEOG01000006.1"/>
</dbReference>
<dbReference type="InterPro" id="IPR005737">
    <property type="entry name" value="TopoIV_B_Gneg"/>
</dbReference>
<feature type="site" description="Interaction with DNA" evidence="10">
    <location>
        <position position="524"/>
    </location>
</feature>
<dbReference type="CDD" id="cd00822">
    <property type="entry name" value="TopoII_Trans_DNA_gyrase"/>
    <property type="match status" value="1"/>
</dbReference>
<dbReference type="GO" id="GO:0005524">
    <property type="term" value="F:ATP binding"/>
    <property type="evidence" value="ECO:0007669"/>
    <property type="project" value="UniProtKB-UniRule"/>
</dbReference>
<comment type="caution">
    <text evidence="12">The sequence shown here is derived from an EMBL/GenBank/DDBJ whole genome shotgun (WGS) entry which is preliminary data.</text>
</comment>
<evidence type="ECO:0000256" key="7">
    <source>
        <dbReference type="ARBA" id="ARBA00023029"/>
    </source>
</evidence>
<feature type="binding site" evidence="10">
    <location>
        <begin position="124"/>
        <end position="130"/>
    </location>
    <ligand>
        <name>ATP</name>
        <dbReference type="ChEBI" id="CHEBI:30616"/>
    </ligand>
</feature>
<dbReference type="EC" id="5.6.2.2" evidence="10"/>
<gene>
    <name evidence="10 12" type="primary">parE</name>
    <name evidence="12" type="ORF">CS062_01945</name>
</gene>
<evidence type="ECO:0000256" key="3">
    <source>
        <dbReference type="ARBA" id="ARBA00022723"/>
    </source>
</evidence>
<keyword evidence="5 10" id="KW-0067">ATP-binding</keyword>
<dbReference type="PRINTS" id="PR00418">
    <property type="entry name" value="TPI2FAMILY"/>
</dbReference>
<dbReference type="FunFam" id="3.40.50.670:FF:000001">
    <property type="entry name" value="DNA topoisomerase 2"/>
    <property type="match status" value="1"/>
</dbReference>
<keyword evidence="8 10" id="KW-0238">DNA-binding</keyword>
<keyword evidence="3" id="KW-0479">Metal-binding</keyword>
<accession>A0A2G9CEX4</accession>
<dbReference type="InterPro" id="IPR013760">
    <property type="entry name" value="Topo_IIA-like_dom_sf"/>
</dbReference>
<keyword evidence="9 10" id="KW-0413">Isomerase</keyword>